<dbReference type="Proteomes" id="UP000651475">
    <property type="component" value="Unassembled WGS sequence"/>
</dbReference>
<accession>A0ABR7DIH9</accession>
<proteinExistence type="predicted"/>
<gene>
    <name evidence="1" type="ORF">H8S65_00430</name>
</gene>
<evidence type="ECO:0000313" key="2">
    <source>
        <dbReference type="Proteomes" id="UP000651475"/>
    </source>
</evidence>
<evidence type="ECO:0000313" key="1">
    <source>
        <dbReference type="EMBL" id="MBC5631246.1"/>
    </source>
</evidence>
<organism evidence="1 2">
    <name type="scientific">Parabacteroides hominis</name>
    <dbReference type="NCBI Taxonomy" id="2763057"/>
    <lineage>
        <taxon>Bacteria</taxon>
        <taxon>Pseudomonadati</taxon>
        <taxon>Bacteroidota</taxon>
        <taxon>Bacteroidia</taxon>
        <taxon>Bacteroidales</taxon>
        <taxon>Tannerellaceae</taxon>
        <taxon>Parabacteroides</taxon>
    </lineage>
</organism>
<dbReference type="EMBL" id="JACOOJ010000001">
    <property type="protein sequence ID" value="MBC5631246.1"/>
    <property type="molecule type" value="Genomic_DNA"/>
</dbReference>
<dbReference type="SUPFAM" id="SSF142906">
    <property type="entry name" value="YjbR-like"/>
    <property type="match status" value="1"/>
</dbReference>
<sequence>MNKRHWISVHFNQDVPDNTIKELVRQSYDIVYRSLSKKEKDLFL</sequence>
<comment type="caution">
    <text evidence="1">The sequence shown here is derived from an EMBL/GenBank/DDBJ whole genome shotgun (WGS) entry which is preliminary data.</text>
</comment>
<dbReference type="Gene3D" id="3.90.1150.30">
    <property type="match status" value="1"/>
</dbReference>
<keyword evidence="2" id="KW-1185">Reference proteome</keyword>
<protein>
    <submittedName>
        <fullName evidence="1">Uncharacterized protein</fullName>
    </submittedName>
</protein>
<name>A0ABR7DIH9_9BACT</name>
<dbReference type="InterPro" id="IPR038056">
    <property type="entry name" value="YjbR-like_sf"/>
</dbReference>
<reference evidence="1 2" key="1">
    <citation type="submission" date="2020-08" db="EMBL/GenBank/DDBJ databases">
        <title>Genome public.</title>
        <authorList>
            <person name="Liu C."/>
            <person name="Sun Q."/>
        </authorList>
    </citation>
    <scope>NUCLEOTIDE SEQUENCE [LARGE SCALE GENOMIC DNA]</scope>
    <source>
        <strain evidence="1 2">NSJ-79</strain>
    </source>
</reference>